<sequence length="257" mass="27177">MAFDGASAVSARPESFAIKGALLPMTLLELRSSDFADIDSELRRKVEASPDFFMGSPIVLSVEALEGLEAALLSGLLTLCRELDFRLVGLKGGDDIAVTFCAQHALAHFPAGKVRGKKGDHQTPEPAVTAGDAPEAAATAERKVAGLTKTVNTPIRSGQQIFSEGDLIVLAPVSAGAELLAVGNIHVYGPMRGRALAGVQGDESARIFCMSQEAELVSIAGHFMIDENLRESCWKVAAQIHFDGDQLQVESITGLFS</sequence>
<dbReference type="GO" id="GO:0000917">
    <property type="term" value="P:division septum assembly"/>
    <property type="evidence" value="ECO:0007669"/>
    <property type="project" value="UniProtKB-KW"/>
</dbReference>
<feature type="domain" description="Septum formation inhibitor MinC N-terminal" evidence="9">
    <location>
        <begin position="16"/>
        <end position="86"/>
    </location>
</feature>
<dbReference type="HAMAP" id="MF_00267">
    <property type="entry name" value="MinC"/>
    <property type="match status" value="1"/>
</dbReference>
<keyword evidence="2 6" id="KW-0132">Cell division</keyword>
<comment type="similarity">
    <text evidence="1 6">Belongs to the MinC family.</text>
</comment>
<dbReference type="InterPro" id="IPR016098">
    <property type="entry name" value="CAP/MinC_C"/>
</dbReference>
<dbReference type="EMBL" id="AP023086">
    <property type="protein sequence ID" value="BCD96319.1"/>
    <property type="molecule type" value="Genomic_DNA"/>
</dbReference>
<evidence type="ECO:0000256" key="3">
    <source>
        <dbReference type="ARBA" id="ARBA00023210"/>
    </source>
</evidence>
<dbReference type="NCBIfam" id="TIGR01222">
    <property type="entry name" value="minC"/>
    <property type="match status" value="1"/>
</dbReference>
<evidence type="ECO:0000313" key="11">
    <source>
        <dbReference type="Proteomes" id="UP001320119"/>
    </source>
</evidence>
<dbReference type="Gene3D" id="3.30.70.260">
    <property type="match status" value="1"/>
</dbReference>
<dbReference type="GO" id="GO:1901891">
    <property type="term" value="P:regulation of cell septum assembly"/>
    <property type="evidence" value="ECO:0007669"/>
    <property type="project" value="InterPro"/>
</dbReference>
<feature type="compositionally biased region" description="Low complexity" evidence="7">
    <location>
        <begin position="126"/>
        <end position="135"/>
    </location>
</feature>
<protein>
    <recommendedName>
        <fullName evidence="6">Probable septum site-determining protein MinC</fullName>
    </recommendedName>
</protein>
<proteinExistence type="inferred from homology"/>
<dbReference type="AlphaFoldDB" id="A0AAN2BIW6"/>
<reference evidence="10 11" key="1">
    <citation type="journal article" date="2022" name="IScience">
        <title>An ultrasensitive nanofiber-based assay for enzymatic hydrolysis and deep-sea microbial degradation of cellulose.</title>
        <authorList>
            <person name="Tsudome M."/>
            <person name="Tachioka M."/>
            <person name="Miyazaki M."/>
            <person name="Uchimura K."/>
            <person name="Tsuda M."/>
            <person name="Takaki Y."/>
            <person name="Deguchi S."/>
        </authorList>
    </citation>
    <scope>NUCLEOTIDE SEQUENCE [LARGE SCALE GENOMIC DNA]</scope>
    <source>
        <strain evidence="10 11">GE09</strain>
    </source>
</reference>
<dbReference type="SUPFAM" id="SSF63848">
    <property type="entry name" value="Cell-division inhibitor MinC, C-terminal domain"/>
    <property type="match status" value="1"/>
</dbReference>
<dbReference type="Proteomes" id="UP001320119">
    <property type="component" value="Chromosome"/>
</dbReference>
<gene>
    <name evidence="6" type="primary">minC</name>
    <name evidence="10" type="ORF">MARGE09_P0519</name>
</gene>
<dbReference type="KEGG" id="marq:MARGE09_P0519"/>
<dbReference type="RefSeq" id="WP_236985820.1">
    <property type="nucleotide sequence ID" value="NZ_AP023086.1"/>
</dbReference>
<keyword evidence="11" id="KW-1185">Reference proteome</keyword>
<dbReference type="GO" id="GO:0051302">
    <property type="term" value="P:regulation of cell division"/>
    <property type="evidence" value="ECO:0007669"/>
    <property type="project" value="InterPro"/>
</dbReference>
<feature type="domain" description="Septum formation inhibitor MinC C-terminal" evidence="8">
    <location>
        <begin position="151"/>
        <end position="250"/>
    </location>
</feature>
<dbReference type="GO" id="GO:0000902">
    <property type="term" value="P:cell morphogenesis"/>
    <property type="evidence" value="ECO:0007669"/>
    <property type="project" value="InterPro"/>
</dbReference>
<evidence type="ECO:0000256" key="1">
    <source>
        <dbReference type="ARBA" id="ARBA00006291"/>
    </source>
</evidence>
<dbReference type="Pfam" id="PF03775">
    <property type="entry name" value="MinC_C"/>
    <property type="match status" value="1"/>
</dbReference>
<dbReference type="InterPro" id="IPR036145">
    <property type="entry name" value="MinC_C_sf"/>
</dbReference>
<dbReference type="InterPro" id="IPR013033">
    <property type="entry name" value="MinC"/>
</dbReference>
<dbReference type="PANTHER" id="PTHR34108:SF1">
    <property type="entry name" value="SEPTUM SITE-DETERMINING PROTEIN MINC"/>
    <property type="match status" value="1"/>
</dbReference>
<evidence type="ECO:0000256" key="2">
    <source>
        <dbReference type="ARBA" id="ARBA00022618"/>
    </source>
</evidence>
<dbReference type="Gene3D" id="2.160.20.70">
    <property type="match status" value="1"/>
</dbReference>
<comment type="subunit">
    <text evidence="6">Interacts with MinD and FtsZ.</text>
</comment>
<feature type="region of interest" description="Disordered" evidence="7">
    <location>
        <begin position="114"/>
        <end position="135"/>
    </location>
</feature>
<dbReference type="InterPro" id="IPR005526">
    <property type="entry name" value="Septum_form_inhib_MinC_C"/>
</dbReference>
<evidence type="ECO:0000259" key="9">
    <source>
        <dbReference type="Pfam" id="PF05209"/>
    </source>
</evidence>
<keyword evidence="4 6" id="KW-0131">Cell cycle</keyword>
<name>A0AAN2BIW6_9GAMM</name>
<dbReference type="Pfam" id="PF05209">
    <property type="entry name" value="MinC_N"/>
    <property type="match status" value="1"/>
</dbReference>
<comment type="function">
    <text evidence="5 6">Cell division inhibitor that blocks the formation of polar Z ring septums. Rapidly oscillates between the poles of the cell to destabilize FtsZ filaments that have formed before they mature into polar Z rings. Prevents FtsZ polymerization.</text>
</comment>
<evidence type="ECO:0000256" key="6">
    <source>
        <dbReference type="HAMAP-Rule" id="MF_00267"/>
    </source>
</evidence>
<dbReference type="InterPro" id="IPR007874">
    <property type="entry name" value="MinC_N"/>
</dbReference>
<evidence type="ECO:0000313" key="10">
    <source>
        <dbReference type="EMBL" id="BCD96319.1"/>
    </source>
</evidence>
<evidence type="ECO:0000256" key="4">
    <source>
        <dbReference type="ARBA" id="ARBA00023306"/>
    </source>
</evidence>
<keyword evidence="3 6" id="KW-0717">Septation</keyword>
<evidence type="ECO:0000256" key="7">
    <source>
        <dbReference type="SAM" id="MobiDB-lite"/>
    </source>
</evidence>
<evidence type="ECO:0000259" key="8">
    <source>
        <dbReference type="Pfam" id="PF03775"/>
    </source>
</evidence>
<organism evidence="10 11">
    <name type="scientific">Marinagarivorans cellulosilyticus</name>
    <dbReference type="NCBI Taxonomy" id="2721545"/>
    <lineage>
        <taxon>Bacteria</taxon>
        <taxon>Pseudomonadati</taxon>
        <taxon>Pseudomonadota</taxon>
        <taxon>Gammaproteobacteria</taxon>
        <taxon>Cellvibrionales</taxon>
        <taxon>Cellvibrionaceae</taxon>
        <taxon>Marinagarivorans</taxon>
    </lineage>
</organism>
<dbReference type="PANTHER" id="PTHR34108">
    <property type="entry name" value="SEPTUM SITE-DETERMINING PROTEIN MINC"/>
    <property type="match status" value="1"/>
</dbReference>
<accession>A0AAN2BIW6</accession>
<evidence type="ECO:0000256" key="5">
    <source>
        <dbReference type="ARBA" id="ARBA00025606"/>
    </source>
</evidence>